<evidence type="ECO:0000256" key="1">
    <source>
        <dbReference type="ARBA" id="ARBA00004651"/>
    </source>
</evidence>
<dbReference type="Pfam" id="PF13440">
    <property type="entry name" value="Polysacc_synt_3"/>
    <property type="match status" value="1"/>
</dbReference>
<sequence>MYFMSVGVFFNIILSVPKSLLYLSSKYYFISISLIISELITLGVIYISYTTDSALLLSLKFLTIPFFTFIFFYIYCYKISGVSYSISKDFSGVYSIIDFMKNSFGFNCLNYLSRNLDNLLMVRFFDAFTLGIYEKSYSLMKYPIQLLTSAVSPAIQPSLALNGFDVGFANKCYNIIFDNLIYVGFITSVFIQLNAEIIVRIILGETWIDVAPVISILSISLPIQIVTSFNGGFWNSADKSNLQFRVSLVNFCIFIPILFISFFYFDKMMDVVFVISFLLIVTCSYACVQIRYKLFDISKVETLFKLIYRYLFFIFISYLVLMHVESGLLVLFISIILFSCLFIFWLYRMNLELKKLRD</sequence>
<proteinExistence type="inferred from homology"/>
<comment type="subcellular location">
    <subcellularLocation>
        <location evidence="1">Cell membrane</location>
        <topology evidence="1">Multi-pass membrane protein</topology>
    </subcellularLocation>
</comment>
<feature type="transmembrane region" description="Helical" evidence="7">
    <location>
        <begin position="302"/>
        <end position="321"/>
    </location>
</feature>
<comment type="similarity">
    <text evidence="2">Belongs to the polysaccharide synthase family.</text>
</comment>
<dbReference type="Proteomes" id="UP001431192">
    <property type="component" value="Unassembled WGS sequence"/>
</dbReference>
<evidence type="ECO:0000313" key="9">
    <source>
        <dbReference type="Proteomes" id="UP001431192"/>
    </source>
</evidence>
<feature type="transmembrane region" description="Helical" evidence="7">
    <location>
        <begin position="214"/>
        <end position="234"/>
    </location>
</feature>
<evidence type="ECO:0000256" key="4">
    <source>
        <dbReference type="ARBA" id="ARBA00022692"/>
    </source>
</evidence>
<organism evidence="8 9">
    <name type="scientific">Shewanella phaeophyticola</name>
    <dbReference type="NCBI Taxonomy" id="2978345"/>
    <lineage>
        <taxon>Bacteria</taxon>
        <taxon>Pseudomonadati</taxon>
        <taxon>Pseudomonadota</taxon>
        <taxon>Gammaproteobacteria</taxon>
        <taxon>Alteromonadales</taxon>
        <taxon>Shewanellaceae</taxon>
        <taxon>Shewanella</taxon>
    </lineage>
</organism>
<dbReference type="EMBL" id="JAODOQ010000001">
    <property type="protein sequence ID" value="MCT8987056.1"/>
    <property type="molecule type" value="Genomic_DNA"/>
</dbReference>
<keyword evidence="4 7" id="KW-0812">Transmembrane</keyword>
<evidence type="ECO:0000256" key="6">
    <source>
        <dbReference type="ARBA" id="ARBA00023136"/>
    </source>
</evidence>
<feature type="transmembrane region" description="Helical" evidence="7">
    <location>
        <begin position="55"/>
        <end position="76"/>
    </location>
</feature>
<evidence type="ECO:0000256" key="3">
    <source>
        <dbReference type="ARBA" id="ARBA00022475"/>
    </source>
</evidence>
<feature type="transmembrane region" description="Helical" evidence="7">
    <location>
        <begin position="246"/>
        <end position="265"/>
    </location>
</feature>
<evidence type="ECO:0000313" key="8">
    <source>
        <dbReference type="EMBL" id="MCT8987056.1"/>
    </source>
</evidence>
<gene>
    <name evidence="8" type="ORF">N4T56_11980</name>
</gene>
<keyword evidence="5 7" id="KW-1133">Transmembrane helix</keyword>
<evidence type="ECO:0000256" key="7">
    <source>
        <dbReference type="SAM" id="Phobius"/>
    </source>
</evidence>
<reference evidence="8" key="1">
    <citation type="submission" date="2022-09" db="EMBL/GenBank/DDBJ databases">
        <title>Shewanella sp. KJ10-1 sp.nov, isolated from marine algae.</title>
        <authorList>
            <person name="Butt M."/>
            <person name="Lee J.K."/>
            <person name="Kim J.M."/>
            <person name="Choi D.G."/>
        </authorList>
    </citation>
    <scope>NUCLEOTIDE SEQUENCE</scope>
    <source>
        <strain evidence="8">KJ10-1</strain>
    </source>
</reference>
<protein>
    <submittedName>
        <fullName evidence="8">Oligosaccharide flippase family protein</fullName>
    </submittedName>
</protein>
<dbReference type="InterPro" id="IPR050833">
    <property type="entry name" value="Poly_Biosynth_Transport"/>
</dbReference>
<dbReference type="PANTHER" id="PTHR30250:SF10">
    <property type="entry name" value="LIPOPOLYSACCHARIDE BIOSYNTHESIS PROTEIN WZXC"/>
    <property type="match status" value="1"/>
</dbReference>
<evidence type="ECO:0000256" key="5">
    <source>
        <dbReference type="ARBA" id="ARBA00022989"/>
    </source>
</evidence>
<feature type="transmembrane region" description="Helical" evidence="7">
    <location>
        <begin position="27"/>
        <end position="49"/>
    </location>
</feature>
<evidence type="ECO:0000256" key="2">
    <source>
        <dbReference type="ARBA" id="ARBA00007430"/>
    </source>
</evidence>
<feature type="transmembrane region" description="Helical" evidence="7">
    <location>
        <begin position="271"/>
        <end position="290"/>
    </location>
</feature>
<dbReference type="PANTHER" id="PTHR30250">
    <property type="entry name" value="PST FAMILY PREDICTED COLANIC ACID TRANSPORTER"/>
    <property type="match status" value="1"/>
</dbReference>
<feature type="transmembrane region" description="Helical" evidence="7">
    <location>
        <begin position="180"/>
        <end position="202"/>
    </location>
</feature>
<keyword evidence="9" id="KW-1185">Reference proteome</keyword>
<accession>A0ABT2P740</accession>
<comment type="caution">
    <text evidence="8">The sequence shown here is derived from an EMBL/GenBank/DDBJ whole genome shotgun (WGS) entry which is preliminary data.</text>
</comment>
<keyword evidence="6 7" id="KW-0472">Membrane</keyword>
<keyword evidence="3" id="KW-1003">Cell membrane</keyword>
<feature type="transmembrane region" description="Helical" evidence="7">
    <location>
        <begin position="327"/>
        <end position="347"/>
    </location>
</feature>
<name>A0ABT2P740_9GAMM</name>